<name>A0A917WN27_9ACTN</name>
<dbReference type="Pfam" id="PF01979">
    <property type="entry name" value="Amidohydro_1"/>
    <property type="match status" value="1"/>
</dbReference>
<keyword evidence="3" id="KW-1185">Reference proteome</keyword>
<dbReference type="AlphaFoldDB" id="A0A917WN27"/>
<evidence type="ECO:0000313" key="3">
    <source>
        <dbReference type="Proteomes" id="UP000655208"/>
    </source>
</evidence>
<dbReference type="PANTHER" id="PTHR43135">
    <property type="entry name" value="ALPHA-D-RIBOSE 1-METHYLPHOSPHONATE 5-TRIPHOSPHATE DIPHOSPHATASE"/>
    <property type="match status" value="1"/>
</dbReference>
<reference evidence="2" key="2">
    <citation type="submission" date="2020-09" db="EMBL/GenBank/DDBJ databases">
        <authorList>
            <person name="Sun Q."/>
            <person name="Zhou Y."/>
        </authorList>
    </citation>
    <scope>NUCLEOTIDE SEQUENCE</scope>
    <source>
        <strain evidence="2">CGMCC 4.7308</strain>
    </source>
</reference>
<dbReference type="Gene3D" id="3.20.20.140">
    <property type="entry name" value="Metal-dependent hydrolases"/>
    <property type="match status" value="1"/>
</dbReference>
<dbReference type="InterPro" id="IPR006680">
    <property type="entry name" value="Amidohydro-rel"/>
</dbReference>
<proteinExistence type="predicted"/>
<feature type="domain" description="Amidohydrolase-related" evidence="1">
    <location>
        <begin position="64"/>
        <end position="398"/>
    </location>
</feature>
<protein>
    <submittedName>
        <fullName evidence="2">Amidohydrolase</fullName>
    </submittedName>
</protein>
<organism evidence="2 3">
    <name type="scientific">Nakamurella endophytica</name>
    <dbReference type="NCBI Taxonomy" id="1748367"/>
    <lineage>
        <taxon>Bacteria</taxon>
        <taxon>Bacillati</taxon>
        <taxon>Actinomycetota</taxon>
        <taxon>Actinomycetes</taxon>
        <taxon>Nakamurellales</taxon>
        <taxon>Nakamurellaceae</taxon>
        <taxon>Nakamurella</taxon>
    </lineage>
</organism>
<dbReference type="InterPro" id="IPR011059">
    <property type="entry name" value="Metal-dep_hydrolase_composite"/>
</dbReference>
<dbReference type="Gene3D" id="2.30.40.10">
    <property type="entry name" value="Urease, subunit C, domain 1"/>
    <property type="match status" value="1"/>
</dbReference>
<dbReference type="GO" id="GO:0016810">
    <property type="term" value="F:hydrolase activity, acting on carbon-nitrogen (but not peptide) bonds"/>
    <property type="evidence" value="ECO:0007669"/>
    <property type="project" value="InterPro"/>
</dbReference>
<dbReference type="EMBL" id="BMNA01000014">
    <property type="protein sequence ID" value="GGM15522.1"/>
    <property type="molecule type" value="Genomic_DNA"/>
</dbReference>
<dbReference type="InterPro" id="IPR051781">
    <property type="entry name" value="Metallo-dep_Hydrolase"/>
</dbReference>
<comment type="caution">
    <text evidence="2">The sequence shown here is derived from an EMBL/GenBank/DDBJ whole genome shotgun (WGS) entry which is preliminary data.</text>
</comment>
<reference evidence="2" key="1">
    <citation type="journal article" date="2014" name="Int. J. Syst. Evol. Microbiol.">
        <title>Complete genome sequence of Corynebacterium casei LMG S-19264T (=DSM 44701T), isolated from a smear-ripened cheese.</title>
        <authorList>
            <consortium name="US DOE Joint Genome Institute (JGI-PGF)"/>
            <person name="Walter F."/>
            <person name="Albersmeier A."/>
            <person name="Kalinowski J."/>
            <person name="Ruckert C."/>
        </authorList>
    </citation>
    <scope>NUCLEOTIDE SEQUENCE</scope>
    <source>
        <strain evidence="2">CGMCC 4.7308</strain>
    </source>
</reference>
<dbReference type="InterPro" id="IPR057744">
    <property type="entry name" value="OTAase-like"/>
</dbReference>
<dbReference type="SUPFAM" id="SSF51338">
    <property type="entry name" value="Composite domain of metallo-dependent hydrolases"/>
    <property type="match status" value="1"/>
</dbReference>
<dbReference type="CDD" id="cd01299">
    <property type="entry name" value="Met_dep_hydrolase_A"/>
    <property type="match status" value="1"/>
</dbReference>
<dbReference type="RefSeq" id="WP_188944571.1">
    <property type="nucleotide sequence ID" value="NZ_BMNA01000014.1"/>
</dbReference>
<sequence length="419" mass="44758">MHIPAERIRPDRSIRLRNATVVDVRTGTTTPGRTVTVVDGVVDLDRPADAPWQGRDVDLAGRHVLPGLISVHTHLTAVYPFEEIDLAEGADVSVLRGLSRATDALRAGITTVRCLDEHNRADIAIRRAAAQGWVQAPRILAAGRAITTTGGRGHGFTDAVADGYDGFLKAARTEFGAGADHVKIFITGGIAREGEDFVGAEMTEDEMRAAVRAATERGKYVVAHAGHGPAIRQAVAAGVRSFEHAYDVDLETVAVMRDAGVFVTPTLSVTHCPEWMAEHHFTPWQIERAVSVGPGHLASIRRIVDHGRGETPGSGVTFVTGTDYPPGEPYEDTVCQVREMELMVTAGLSPAEVVRAATLDGARLVGLADRIGAVENGYLADLVVTDDDPTRDVSALRRTRLVLQEGRTVRDDLSGGAAA</sequence>
<dbReference type="InterPro" id="IPR032466">
    <property type="entry name" value="Metal_Hydrolase"/>
</dbReference>
<dbReference type="Proteomes" id="UP000655208">
    <property type="component" value="Unassembled WGS sequence"/>
</dbReference>
<dbReference type="SUPFAM" id="SSF51556">
    <property type="entry name" value="Metallo-dependent hydrolases"/>
    <property type="match status" value="1"/>
</dbReference>
<dbReference type="PANTHER" id="PTHR43135:SF3">
    <property type="entry name" value="ALPHA-D-RIBOSE 1-METHYLPHOSPHONATE 5-TRIPHOSPHATE DIPHOSPHATASE"/>
    <property type="match status" value="1"/>
</dbReference>
<evidence type="ECO:0000259" key="1">
    <source>
        <dbReference type="Pfam" id="PF01979"/>
    </source>
</evidence>
<accession>A0A917WN27</accession>
<evidence type="ECO:0000313" key="2">
    <source>
        <dbReference type="EMBL" id="GGM15522.1"/>
    </source>
</evidence>
<gene>
    <name evidence="2" type="ORF">GCM10011594_39430</name>
</gene>